<protein>
    <recommendedName>
        <fullName evidence="3">Sialate O-acetylesterase domain-containing protein</fullName>
    </recommendedName>
</protein>
<sequence>MKLTFLKYISLAAFILTSSKVLLPAKTSTLNSEKTEELTKENTAPDFDPNFHIYLCFGQSNMEGSATIEPQDLNGDSRFKVLQSLDCDNLKRKKGEWFTAVPPLTQCYTGLSPADYFGKIMIKNLPDSISVGVINVAVGGSDIRLFDKDIYADYDDIYKEAWFADKIKAYGGNPYQHLIQLAKQAQKRGVIKGILLHQGESNTGDENWPTYVKAIYTNMLTELSLDAKNVPLLAGEMVHEEQGGKCASMNAIVDKLPETIATAYVVSSKGCEVRKDSVHFNSAGVRELGKRYALKMLSLKEE</sequence>
<dbReference type="Pfam" id="PF03629">
    <property type="entry name" value="SASA"/>
    <property type="match status" value="1"/>
</dbReference>
<evidence type="ECO:0000259" key="3">
    <source>
        <dbReference type="Pfam" id="PF03629"/>
    </source>
</evidence>
<accession>A0A1K1PQ84</accession>
<name>A0A1K1PQ84_9FLAO</name>
<dbReference type="SUPFAM" id="SSF52266">
    <property type="entry name" value="SGNH hydrolase"/>
    <property type="match status" value="1"/>
</dbReference>
<keyword evidence="1" id="KW-0378">Hydrolase</keyword>
<keyword evidence="2" id="KW-0732">Signal</keyword>
<evidence type="ECO:0000313" key="5">
    <source>
        <dbReference type="Proteomes" id="UP000183257"/>
    </source>
</evidence>
<dbReference type="InterPro" id="IPR036514">
    <property type="entry name" value="SGNH_hydro_sf"/>
</dbReference>
<dbReference type="PANTHER" id="PTHR31988:SF19">
    <property type="entry name" value="9-O-ACETYL-N-ACETYLNEURAMINIC ACID DEACETYLASE-RELATED"/>
    <property type="match status" value="1"/>
</dbReference>
<feature type="domain" description="Sialate O-acetylesterase" evidence="3">
    <location>
        <begin position="51"/>
        <end position="297"/>
    </location>
</feature>
<reference evidence="5" key="1">
    <citation type="submission" date="2016-11" db="EMBL/GenBank/DDBJ databases">
        <authorList>
            <person name="Varghese N."/>
            <person name="Submissions S."/>
        </authorList>
    </citation>
    <scope>NUCLEOTIDE SEQUENCE [LARGE SCALE GENOMIC DNA]</scope>
    <source>
        <strain evidence="5">DSM 24786</strain>
    </source>
</reference>
<organism evidence="4 5">
    <name type="scientific">Cellulophaga fucicola</name>
    <dbReference type="NCBI Taxonomy" id="76595"/>
    <lineage>
        <taxon>Bacteria</taxon>
        <taxon>Pseudomonadati</taxon>
        <taxon>Bacteroidota</taxon>
        <taxon>Flavobacteriia</taxon>
        <taxon>Flavobacteriales</taxon>
        <taxon>Flavobacteriaceae</taxon>
        <taxon>Cellulophaga</taxon>
    </lineage>
</organism>
<evidence type="ECO:0000256" key="1">
    <source>
        <dbReference type="ARBA" id="ARBA00022801"/>
    </source>
</evidence>
<feature type="signal peptide" evidence="2">
    <location>
        <begin position="1"/>
        <end position="23"/>
    </location>
</feature>
<feature type="chain" id="PRO_5012362918" description="Sialate O-acetylesterase domain-containing protein" evidence="2">
    <location>
        <begin position="24"/>
        <end position="302"/>
    </location>
</feature>
<dbReference type="STRING" id="76595.SAMN05660313_02103"/>
<evidence type="ECO:0000256" key="2">
    <source>
        <dbReference type="SAM" id="SignalP"/>
    </source>
</evidence>
<dbReference type="OrthoDB" id="9803578at2"/>
<dbReference type="EMBL" id="FPIY01000002">
    <property type="protein sequence ID" value="SFW49635.1"/>
    <property type="molecule type" value="Genomic_DNA"/>
</dbReference>
<dbReference type="PANTHER" id="PTHR31988">
    <property type="entry name" value="ESTERASE, PUTATIVE (DUF303)-RELATED"/>
    <property type="match status" value="1"/>
</dbReference>
<dbReference type="RefSeq" id="WP_072303714.1">
    <property type="nucleotide sequence ID" value="NZ_FPIY01000002.1"/>
</dbReference>
<dbReference type="GO" id="GO:0016788">
    <property type="term" value="F:hydrolase activity, acting on ester bonds"/>
    <property type="evidence" value="ECO:0007669"/>
    <property type="project" value="UniProtKB-ARBA"/>
</dbReference>
<gene>
    <name evidence="4" type="ORF">SAMN05660313_02103</name>
</gene>
<dbReference type="Gene3D" id="3.40.50.1110">
    <property type="entry name" value="SGNH hydrolase"/>
    <property type="match status" value="1"/>
</dbReference>
<keyword evidence="5" id="KW-1185">Reference proteome</keyword>
<evidence type="ECO:0000313" key="4">
    <source>
        <dbReference type="EMBL" id="SFW49635.1"/>
    </source>
</evidence>
<dbReference type="InterPro" id="IPR052940">
    <property type="entry name" value="Carb_Esterase_6"/>
</dbReference>
<dbReference type="AlphaFoldDB" id="A0A1K1PQ84"/>
<proteinExistence type="predicted"/>
<dbReference type="InterPro" id="IPR005181">
    <property type="entry name" value="SASA"/>
</dbReference>
<dbReference type="Proteomes" id="UP000183257">
    <property type="component" value="Unassembled WGS sequence"/>
</dbReference>